<accession>A0ABW5ZGY6</accession>
<sequence length="186" mass="19936">MKKVVVGTIAGAVILGGAIGAGAMTDGFQNFESVNPAASEPSDLISVEEAQEKALAEYDGVIESIELEGKRDGYVYDIDIDNGDMDYDLYMDASTGDILRAEEERDDDDDNDSAALPEGSTEEYISQEEAINIALEEVEGTLDSVKLDDDDGRVLYEVEIDTGTFGDDASIDIDAVTGEVLEVDMD</sequence>
<dbReference type="EMBL" id="JBHUPG010000019">
    <property type="protein sequence ID" value="MFD2912240.1"/>
    <property type="molecule type" value="Genomic_DNA"/>
</dbReference>
<evidence type="ECO:0000313" key="3">
    <source>
        <dbReference type="EMBL" id="MFD2912240.1"/>
    </source>
</evidence>
<dbReference type="Gene3D" id="3.10.450.40">
    <property type="match status" value="2"/>
</dbReference>
<reference evidence="4" key="1">
    <citation type="journal article" date="2019" name="Int. J. Syst. Evol. Microbiol.">
        <title>The Global Catalogue of Microorganisms (GCM) 10K type strain sequencing project: providing services to taxonomists for standard genome sequencing and annotation.</title>
        <authorList>
            <consortium name="The Broad Institute Genomics Platform"/>
            <consortium name="The Broad Institute Genome Sequencing Center for Infectious Disease"/>
            <person name="Wu L."/>
            <person name="Ma J."/>
        </authorList>
    </citation>
    <scope>NUCLEOTIDE SEQUENCE [LARGE SCALE GENOMIC DNA]</scope>
    <source>
        <strain evidence="4">KCTC 13528</strain>
    </source>
</reference>
<proteinExistence type="predicted"/>
<dbReference type="RefSeq" id="WP_204728805.1">
    <property type="nucleotide sequence ID" value="NZ_JAFBDK010000005.1"/>
</dbReference>
<dbReference type="Pfam" id="PF03413">
    <property type="entry name" value="PepSY"/>
    <property type="match status" value="2"/>
</dbReference>
<organism evidence="3 4">
    <name type="scientific">Jeotgalibacillus terrae</name>
    <dbReference type="NCBI Taxonomy" id="587735"/>
    <lineage>
        <taxon>Bacteria</taxon>
        <taxon>Bacillati</taxon>
        <taxon>Bacillota</taxon>
        <taxon>Bacilli</taxon>
        <taxon>Bacillales</taxon>
        <taxon>Caryophanaceae</taxon>
        <taxon>Jeotgalibacillus</taxon>
    </lineage>
</organism>
<protein>
    <submittedName>
        <fullName evidence="3">PepSY domain-containing protein</fullName>
    </submittedName>
</protein>
<feature type="domain" description="PepSY" evidence="2">
    <location>
        <begin position="45"/>
        <end position="101"/>
    </location>
</feature>
<keyword evidence="4" id="KW-1185">Reference proteome</keyword>
<evidence type="ECO:0000256" key="1">
    <source>
        <dbReference type="SAM" id="MobiDB-lite"/>
    </source>
</evidence>
<gene>
    <name evidence="3" type="ORF">ACFS5P_10180</name>
</gene>
<evidence type="ECO:0000313" key="4">
    <source>
        <dbReference type="Proteomes" id="UP001597561"/>
    </source>
</evidence>
<feature type="domain" description="PepSY" evidence="2">
    <location>
        <begin position="125"/>
        <end position="183"/>
    </location>
</feature>
<dbReference type="Proteomes" id="UP001597561">
    <property type="component" value="Unassembled WGS sequence"/>
</dbReference>
<feature type="region of interest" description="Disordered" evidence="1">
    <location>
        <begin position="103"/>
        <end position="123"/>
    </location>
</feature>
<dbReference type="InterPro" id="IPR025711">
    <property type="entry name" value="PepSY"/>
</dbReference>
<comment type="caution">
    <text evidence="3">The sequence shown here is derived from an EMBL/GenBank/DDBJ whole genome shotgun (WGS) entry which is preliminary data.</text>
</comment>
<name>A0ABW5ZGY6_9BACL</name>
<evidence type="ECO:0000259" key="2">
    <source>
        <dbReference type="Pfam" id="PF03413"/>
    </source>
</evidence>